<comment type="caution">
    <text evidence="2">The sequence shown here is derived from an EMBL/GenBank/DDBJ whole genome shotgun (WGS) entry which is preliminary data.</text>
</comment>
<dbReference type="CDD" id="cd00063">
    <property type="entry name" value="FN3"/>
    <property type="match status" value="1"/>
</dbReference>
<dbReference type="InterPro" id="IPR011047">
    <property type="entry name" value="Quinoprotein_ADH-like_sf"/>
</dbReference>
<protein>
    <recommendedName>
        <fullName evidence="1">Dockerin domain-containing protein</fullName>
    </recommendedName>
</protein>
<proteinExistence type="predicted"/>
<organism evidence="2 3">
    <name type="scientific">Pseudobacteroides cellulosolvens ATCC 35603 = DSM 2933</name>
    <dbReference type="NCBI Taxonomy" id="398512"/>
    <lineage>
        <taxon>Bacteria</taxon>
        <taxon>Bacillati</taxon>
        <taxon>Bacillota</taxon>
        <taxon>Clostridia</taxon>
        <taxon>Eubacteriales</taxon>
        <taxon>Oscillospiraceae</taxon>
        <taxon>Pseudobacteroides</taxon>
    </lineage>
</organism>
<dbReference type="InterPro" id="IPR036439">
    <property type="entry name" value="Dockerin_dom_sf"/>
</dbReference>
<evidence type="ECO:0000259" key="1">
    <source>
        <dbReference type="PROSITE" id="PS51766"/>
    </source>
</evidence>
<dbReference type="InterPro" id="IPR002105">
    <property type="entry name" value="Dockerin_1_rpt"/>
</dbReference>
<dbReference type="InterPro" id="IPR013783">
    <property type="entry name" value="Ig-like_fold"/>
</dbReference>
<dbReference type="InterPro" id="IPR016134">
    <property type="entry name" value="Dockerin_dom"/>
</dbReference>
<dbReference type="SUPFAM" id="SSF51004">
    <property type="entry name" value="C-terminal (heme d1) domain of cytochrome cd1-nitrite reductase"/>
    <property type="match status" value="1"/>
</dbReference>
<dbReference type="SUPFAM" id="SSF50998">
    <property type="entry name" value="Quinoprotein alcohol dehydrogenase-like"/>
    <property type="match status" value="1"/>
</dbReference>
<dbReference type="GO" id="GO:0000272">
    <property type="term" value="P:polysaccharide catabolic process"/>
    <property type="evidence" value="ECO:0007669"/>
    <property type="project" value="InterPro"/>
</dbReference>
<dbReference type="PROSITE" id="PS00448">
    <property type="entry name" value="CLOS_CELLULOSOME_RPT"/>
    <property type="match status" value="1"/>
</dbReference>
<keyword evidence="3" id="KW-1185">Reference proteome</keyword>
<dbReference type="STRING" id="398512.Bccel_2724"/>
<dbReference type="OrthoDB" id="3648721at2"/>
<dbReference type="EMBL" id="LGTC01000001">
    <property type="protein sequence ID" value="KNY27453.1"/>
    <property type="molecule type" value="Genomic_DNA"/>
</dbReference>
<dbReference type="RefSeq" id="WP_036944080.1">
    <property type="nucleotide sequence ID" value="NZ_JQKC01000025.1"/>
</dbReference>
<gene>
    <name evidence="2" type="ORF">Bccel_2724</name>
</gene>
<dbReference type="CDD" id="cd14253">
    <property type="entry name" value="Dockerin"/>
    <property type="match status" value="1"/>
</dbReference>
<dbReference type="InterPro" id="IPR003961">
    <property type="entry name" value="FN3_dom"/>
</dbReference>
<name>A0A0L6JNV0_9FIRM</name>
<dbReference type="GO" id="GO:0004553">
    <property type="term" value="F:hydrolase activity, hydrolyzing O-glycosyl compounds"/>
    <property type="evidence" value="ECO:0007669"/>
    <property type="project" value="InterPro"/>
</dbReference>
<dbReference type="Gene3D" id="2.60.40.4130">
    <property type="match status" value="1"/>
</dbReference>
<dbReference type="SUPFAM" id="SSF63446">
    <property type="entry name" value="Type I dockerin domain"/>
    <property type="match status" value="1"/>
</dbReference>
<sequence length="935" mass="107131">MKIRGISLKMLTFVFTFFCVISVSSISFGSDLGQNLRNGESSISTYISNSERTEFSISDCVIHPLEPYIFIADKFSGRIIIYNADTGERKDKMLDGVEQTDNSPKCLVLSSNELFVGLGEAEKILIYDAETLEFKDIIITNDKFTKMLIGNDGYIYTMKNYSYYDSYYQSDIRSYSRSTKQEKSSIVLRYTSMESDFEKNNKENILYVSDGENHQGISEPKYLYTVSYNKGTLYESNSSFVSKSVFKDSLKALGDEGEYVLYDNVIMSTNGLECKTLCSLYNNDGNTLDAVSDTNKNLYIVDGSKIVSVYNLASMGMYGVDNARNESHIQLNNNANKILMNSKGVFSLSYKYTYNSLGQIGLIENVLIEKVSMDDPRPSDFIMPKDLVINQTADDSITIKWSNNSPTTCMIEYDIMAPNVSYKNIKFSNNTQWEESPNLSHEICVSGLRYSYPYIFRIHYKTDAGEFVSNEFVFEQDDNISFDIKARWDKVVYDSESCKAFAINKHKPELYFFDMKMHRIDKKITLDEYPLDICLSSDMNTIFIINGDKSISVYDTVTQRKIKDIPSFIQSSDLNNEYQIYYCNNRLYLKEKISCDLWIYDLDKEQGVCKYLGKNMGALLFSDAGKEIYSVYIDSHLSSGIEFYLERFILEDNGDILFDKELHQALNIDPKLDINYFDNAYPLILDEKNNQLFIGHIVFDTSSFNIKRELQEAIIALSPYNNLLIGTDNMYYASGVEKYIPSFKSNPKQIFFDKNGGINLISKSNSSRIFYLKQTHYNISGYIKTDIDSYNSRLKSGFKVVINSMYSALTDDDGYFEVKGIPYYEACNTNYLMGIYKDNYLVRFINNIRIHNDDVIVGTEDLPLELWAGDITHDGAINLSDFIEIAKSFNAVSGDKNYKNGLDLNIDGAINMLDVLIIAKHFNQTINDYPVMYRF</sequence>
<dbReference type="Pfam" id="PF00404">
    <property type="entry name" value="Dockerin_1"/>
    <property type="match status" value="1"/>
</dbReference>
<evidence type="ECO:0000313" key="2">
    <source>
        <dbReference type="EMBL" id="KNY27453.1"/>
    </source>
</evidence>
<dbReference type="Proteomes" id="UP000036923">
    <property type="component" value="Unassembled WGS sequence"/>
</dbReference>
<accession>A0A0L6JNV0</accession>
<feature type="domain" description="Dockerin" evidence="1">
    <location>
        <begin position="864"/>
        <end position="931"/>
    </location>
</feature>
<evidence type="ECO:0000313" key="3">
    <source>
        <dbReference type="Proteomes" id="UP000036923"/>
    </source>
</evidence>
<dbReference type="PROSITE" id="PS51766">
    <property type="entry name" value="DOCKERIN"/>
    <property type="match status" value="1"/>
</dbReference>
<dbReference type="Gene3D" id="2.60.40.10">
    <property type="entry name" value="Immunoglobulins"/>
    <property type="match status" value="1"/>
</dbReference>
<reference evidence="3" key="1">
    <citation type="submission" date="2015-07" db="EMBL/GenBank/DDBJ databases">
        <title>Near-Complete Genome Sequence of the Cellulolytic Bacterium Bacteroides (Pseudobacteroides) cellulosolvens ATCC 35603.</title>
        <authorList>
            <person name="Dassa B."/>
            <person name="Utturkar S.M."/>
            <person name="Klingeman D.M."/>
            <person name="Hurt R.A."/>
            <person name="Keller M."/>
            <person name="Xu J."/>
            <person name="Reddy Y.H.K."/>
            <person name="Borovok I."/>
            <person name="Grinberg I.R."/>
            <person name="Lamed R."/>
            <person name="Zhivin O."/>
            <person name="Bayer E.A."/>
            <person name="Brown S.D."/>
        </authorList>
    </citation>
    <scope>NUCLEOTIDE SEQUENCE [LARGE SCALE GENOMIC DNA]</scope>
    <source>
        <strain evidence="3">DSM 2933</strain>
    </source>
</reference>
<dbReference type="InterPro" id="IPR011048">
    <property type="entry name" value="Haem_d1_sf"/>
</dbReference>
<dbReference type="AlphaFoldDB" id="A0A0L6JNV0"/>